<gene>
    <name evidence="4" type="ORF">SAMN05421828_103129</name>
</gene>
<dbReference type="EMBL" id="FTNE01000003">
    <property type="protein sequence ID" value="SIQ30117.1"/>
    <property type="molecule type" value="Genomic_DNA"/>
</dbReference>
<dbReference type="InterPro" id="IPR050565">
    <property type="entry name" value="LYPA1-2/EST-like"/>
</dbReference>
<dbReference type="SUPFAM" id="SSF53474">
    <property type="entry name" value="alpha/beta-Hydrolases"/>
    <property type="match status" value="1"/>
</dbReference>
<evidence type="ECO:0000256" key="2">
    <source>
        <dbReference type="ARBA" id="ARBA00022801"/>
    </source>
</evidence>
<dbReference type="AlphaFoldDB" id="A0A8G2CIL1"/>
<dbReference type="OrthoDB" id="9801763at2"/>
<organism evidence="4 5">
    <name type="scientific">Acidiphilium rubrum</name>
    <dbReference type="NCBI Taxonomy" id="526"/>
    <lineage>
        <taxon>Bacteria</taxon>
        <taxon>Pseudomonadati</taxon>
        <taxon>Pseudomonadota</taxon>
        <taxon>Alphaproteobacteria</taxon>
        <taxon>Acetobacterales</taxon>
        <taxon>Acidocellaceae</taxon>
        <taxon>Acidiphilium</taxon>
    </lineage>
</organism>
<dbReference type="PANTHER" id="PTHR10655">
    <property type="entry name" value="LYSOPHOSPHOLIPASE-RELATED"/>
    <property type="match status" value="1"/>
</dbReference>
<dbReference type="InterPro" id="IPR029058">
    <property type="entry name" value="AB_hydrolase_fold"/>
</dbReference>
<dbReference type="GO" id="GO:0016787">
    <property type="term" value="F:hydrolase activity"/>
    <property type="evidence" value="ECO:0007669"/>
    <property type="project" value="UniProtKB-KW"/>
</dbReference>
<dbReference type="Pfam" id="PF02230">
    <property type="entry name" value="Abhydrolase_2"/>
    <property type="match status" value="1"/>
</dbReference>
<dbReference type="RefSeq" id="WP_029310851.1">
    <property type="nucleotide sequence ID" value="NZ_FTNE01000003.1"/>
</dbReference>
<comment type="similarity">
    <text evidence="1">Belongs to the AB hydrolase superfamily. AB hydrolase 2 family.</text>
</comment>
<keyword evidence="5" id="KW-1185">Reference proteome</keyword>
<sequence length="218" mass="22972">MDVLDGPRWGQAAGAAKQLIVLCHGVGADGNDLIDLAPYWAKAAPEAAFISPHAPEPFAMAPHGRQWWDIADRDPARMAVGVRRARVALDGLIDAELARLGLPPDAYALMGFSQGAMTVLFTGLRRAVPPRAILAFSGALIDPDSLARELTGRPPVLLVHGIEDQVVPVSRSRDAEAVLRTNGVPVQALYVPKLAHGIEDSGLSAGALALQKGFATVV</sequence>
<comment type="caution">
    <text evidence="4">The sequence shown here is derived from an EMBL/GenBank/DDBJ whole genome shotgun (WGS) entry which is preliminary data.</text>
</comment>
<evidence type="ECO:0000313" key="5">
    <source>
        <dbReference type="Proteomes" id="UP000186308"/>
    </source>
</evidence>
<dbReference type="InterPro" id="IPR003140">
    <property type="entry name" value="PLipase/COase/thioEstase"/>
</dbReference>
<dbReference type="PANTHER" id="PTHR10655:SF17">
    <property type="entry name" value="LYSOPHOSPHOLIPASE-LIKE PROTEIN 1"/>
    <property type="match status" value="1"/>
</dbReference>
<evidence type="ECO:0000313" key="4">
    <source>
        <dbReference type="EMBL" id="SIQ30117.1"/>
    </source>
</evidence>
<proteinExistence type="inferred from homology"/>
<keyword evidence="2" id="KW-0378">Hydrolase</keyword>
<dbReference type="Gene3D" id="3.40.50.1820">
    <property type="entry name" value="alpha/beta hydrolase"/>
    <property type="match status" value="1"/>
</dbReference>
<reference evidence="4 5" key="1">
    <citation type="submission" date="2017-01" db="EMBL/GenBank/DDBJ databases">
        <authorList>
            <person name="Varghese N."/>
            <person name="Submissions S."/>
        </authorList>
    </citation>
    <scope>NUCLEOTIDE SEQUENCE [LARGE SCALE GENOMIC DNA]</scope>
    <source>
        <strain evidence="4 5">ATCC 35905</strain>
    </source>
</reference>
<dbReference type="Proteomes" id="UP000186308">
    <property type="component" value="Unassembled WGS sequence"/>
</dbReference>
<accession>A0A8G2CIL1</accession>
<protein>
    <submittedName>
        <fullName evidence="4">Phospholipase/carboxylesterase</fullName>
    </submittedName>
</protein>
<evidence type="ECO:0000259" key="3">
    <source>
        <dbReference type="Pfam" id="PF02230"/>
    </source>
</evidence>
<name>A0A8G2CIL1_ACIRU</name>
<feature type="domain" description="Phospholipase/carboxylesterase/thioesterase" evidence="3">
    <location>
        <begin position="13"/>
        <end position="203"/>
    </location>
</feature>
<evidence type="ECO:0000256" key="1">
    <source>
        <dbReference type="ARBA" id="ARBA00006499"/>
    </source>
</evidence>